<evidence type="ECO:0000256" key="9">
    <source>
        <dbReference type="ARBA" id="ARBA00022989"/>
    </source>
</evidence>
<reference evidence="16 17" key="1">
    <citation type="journal article" date="2023" name="Life. Sci Alliance">
        <title>Evolutionary insights into 3D genome organization and epigenetic landscape of Vigna mungo.</title>
        <authorList>
            <person name="Junaid A."/>
            <person name="Singh B."/>
            <person name="Bhatia S."/>
        </authorList>
    </citation>
    <scope>NUCLEOTIDE SEQUENCE [LARGE SCALE GENOMIC DNA]</scope>
    <source>
        <strain evidence="16">Urdbean</strain>
    </source>
</reference>
<evidence type="ECO:0000256" key="1">
    <source>
        <dbReference type="ARBA" id="ARBA00001970"/>
    </source>
</evidence>
<feature type="binding site" description="axial binding residue" evidence="12">
    <location>
        <position position="306"/>
    </location>
    <ligand>
        <name>heme b</name>
        <dbReference type="ChEBI" id="CHEBI:60344"/>
        <label>1</label>
    </ligand>
    <ligandPart>
        <name>Fe</name>
        <dbReference type="ChEBI" id="CHEBI:18248"/>
    </ligandPart>
</feature>
<keyword evidence="5 13" id="KW-0812">Transmembrane</keyword>
<feature type="binding site" description="axial binding residue" evidence="12">
    <location>
        <position position="270"/>
    </location>
    <ligand>
        <name>heme b</name>
        <dbReference type="ChEBI" id="CHEBI:60344"/>
        <label>1</label>
    </ligand>
    <ligandPart>
        <name>Fe</name>
        <dbReference type="ChEBI" id="CHEBI:18248"/>
    </ligandPart>
</feature>
<feature type="transmembrane region" description="Helical" evidence="13">
    <location>
        <begin position="371"/>
        <end position="391"/>
    </location>
</feature>
<feature type="transmembrane region" description="Helical" evidence="13">
    <location>
        <begin position="411"/>
        <end position="434"/>
    </location>
</feature>
<dbReference type="PANTHER" id="PTHR23130:SF167">
    <property type="entry name" value="CYTOCHROME B561 AND DOMON DOMAIN-CONTAINING PROTEIN"/>
    <property type="match status" value="1"/>
</dbReference>
<comment type="function">
    <text evidence="11">May act as a catecholamine-responsive trans-membrane electron transporter.</text>
</comment>
<evidence type="ECO:0000256" key="5">
    <source>
        <dbReference type="ARBA" id="ARBA00022692"/>
    </source>
</evidence>
<dbReference type="PROSITE" id="PS50939">
    <property type="entry name" value="CYTOCHROME_B561"/>
    <property type="match status" value="1"/>
</dbReference>
<comment type="subcellular location">
    <subcellularLocation>
        <location evidence="2">Membrane</location>
        <topology evidence="2">Multi-pass membrane protein</topology>
    </subcellularLocation>
</comment>
<evidence type="ECO:0000256" key="11">
    <source>
        <dbReference type="ARBA" id="ARBA00053871"/>
    </source>
</evidence>
<dbReference type="Proteomes" id="UP001374535">
    <property type="component" value="Chromosome 10"/>
</dbReference>
<name>A0AAQ3MN03_VIGMU</name>
<feature type="binding site" description="axial binding residue" evidence="12">
    <location>
        <position position="339"/>
    </location>
    <ligand>
        <name>heme b</name>
        <dbReference type="ChEBI" id="CHEBI:60344"/>
        <label>1</label>
    </ligand>
    <ligandPart>
        <name>Fe</name>
        <dbReference type="ChEBI" id="CHEBI:18248"/>
    </ligandPart>
</feature>
<dbReference type="PIRSF" id="PIRSF037471">
    <property type="entry name" value="UCP037471"/>
    <property type="match status" value="1"/>
</dbReference>
<sequence length="464" mass="51004">MGLGLTTWLRKKDERVEEGLYLPETETENETINRARFQQPLAQEPSNLLRRIKQERNMVGKLLVVRLVLAISLFSSLLLTTSAQSQTCSSHTFTENRVFATCRDLPHLSSYLHWTYDQASGRLDIAFRHSGISDTDRWVSWAINPNGDLSSSMVGAQALVAISESGGAPRVYTSSIQSYSTQLPEGNISYNPSGLTATRQNTEITIYATLTLRNDTASLVHLWNDGSLSSSTPQAHSMSNTQSKESLNLLSGVSQAGSSGGSLRRRRNVHGILNAMSWGTLMPLGAIIARYLKVFKSADPAWFYLHVTCQTSAYIVGVAGWGTGLKLGSDSAGVTYDTHRALGITLFCLGTLQVFALLLRPNKDHKIRIYWNFYHYAIGYATIIISIINIFKGFDALEVSVGDRYNDWKHAYIGIIAALGGIAVLLEAYTWFIVLKRKKSANKTAHGINGTNGVNGYGSSAQHV</sequence>
<gene>
    <name evidence="16" type="ORF">V8G54_033304</name>
</gene>
<keyword evidence="7" id="KW-0732">Signal</keyword>
<evidence type="ECO:0000256" key="3">
    <source>
        <dbReference type="ARBA" id="ARBA00022448"/>
    </source>
</evidence>
<dbReference type="Gene3D" id="1.20.120.1770">
    <property type="match status" value="1"/>
</dbReference>
<keyword evidence="4" id="KW-0349">Heme</keyword>
<evidence type="ECO:0000256" key="12">
    <source>
        <dbReference type="PIRSR" id="PIRSR037471-1"/>
    </source>
</evidence>
<evidence type="ECO:0000259" key="14">
    <source>
        <dbReference type="PROSITE" id="PS50836"/>
    </source>
</evidence>
<dbReference type="Pfam" id="PF03188">
    <property type="entry name" value="Cytochrom_B561"/>
    <property type="match status" value="1"/>
</dbReference>
<dbReference type="CDD" id="cd08760">
    <property type="entry name" value="Cyt_b561_FRRS1_like"/>
    <property type="match status" value="1"/>
</dbReference>
<evidence type="ECO:0000256" key="8">
    <source>
        <dbReference type="ARBA" id="ARBA00022982"/>
    </source>
</evidence>
<evidence type="ECO:0000313" key="16">
    <source>
        <dbReference type="EMBL" id="WVY94216.1"/>
    </source>
</evidence>
<protein>
    <recommendedName>
        <fullName evidence="18">Cytochrome b561 and DOMON domain-containing protein</fullName>
    </recommendedName>
</protein>
<comment type="cofactor">
    <cofactor evidence="1">
        <name>heme b</name>
        <dbReference type="ChEBI" id="CHEBI:60344"/>
    </cofactor>
</comment>
<dbReference type="AlphaFoldDB" id="A0AAQ3MN03"/>
<proteinExistence type="predicted"/>
<feature type="transmembrane region" description="Helical" evidence="13">
    <location>
        <begin position="341"/>
        <end position="359"/>
    </location>
</feature>
<dbReference type="SMART" id="SM00665">
    <property type="entry name" value="B561"/>
    <property type="match status" value="1"/>
</dbReference>
<evidence type="ECO:0000256" key="2">
    <source>
        <dbReference type="ARBA" id="ARBA00004141"/>
    </source>
</evidence>
<keyword evidence="9 13" id="KW-1133">Transmembrane helix</keyword>
<organism evidence="16 17">
    <name type="scientific">Vigna mungo</name>
    <name type="common">Black gram</name>
    <name type="synonym">Phaseolus mungo</name>
    <dbReference type="NCBI Taxonomy" id="3915"/>
    <lineage>
        <taxon>Eukaryota</taxon>
        <taxon>Viridiplantae</taxon>
        <taxon>Streptophyta</taxon>
        <taxon>Embryophyta</taxon>
        <taxon>Tracheophyta</taxon>
        <taxon>Spermatophyta</taxon>
        <taxon>Magnoliopsida</taxon>
        <taxon>eudicotyledons</taxon>
        <taxon>Gunneridae</taxon>
        <taxon>Pentapetalae</taxon>
        <taxon>rosids</taxon>
        <taxon>fabids</taxon>
        <taxon>Fabales</taxon>
        <taxon>Fabaceae</taxon>
        <taxon>Papilionoideae</taxon>
        <taxon>50 kb inversion clade</taxon>
        <taxon>NPAAA clade</taxon>
        <taxon>indigoferoid/millettioid clade</taxon>
        <taxon>Phaseoleae</taxon>
        <taxon>Vigna</taxon>
    </lineage>
</organism>
<evidence type="ECO:0000256" key="13">
    <source>
        <dbReference type="SAM" id="Phobius"/>
    </source>
</evidence>
<keyword evidence="8" id="KW-0249">Electron transport</keyword>
<keyword evidence="6 12" id="KW-0479">Metal-binding</keyword>
<evidence type="ECO:0000259" key="15">
    <source>
        <dbReference type="PROSITE" id="PS50939"/>
    </source>
</evidence>
<feature type="domain" description="Cytochrome b561" evidence="15">
    <location>
        <begin position="230"/>
        <end position="435"/>
    </location>
</feature>
<dbReference type="InterPro" id="IPR045265">
    <property type="entry name" value="AIR12_DOMON"/>
</dbReference>
<evidence type="ECO:0000313" key="17">
    <source>
        <dbReference type="Proteomes" id="UP001374535"/>
    </source>
</evidence>
<dbReference type="FunFam" id="1.20.120.1770:FF:000007">
    <property type="entry name" value="Cytochrome b561 and DOMON domain-containing protein"/>
    <property type="match status" value="1"/>
</dbReference>
<keyword evidence="10 13" id="KW-0472">Membrane</keyword>
<dbReference type="InterPro" id="IPR006593">
    <property type="entry name" value="Cyt_b561/ferric_Rdtase_TM"/>
</dbReference>
<keyword evidence="3" id="KW-0813">Transport</keyword>
<dbReference type="PROSITE" id="PS50836">
    <property type="entry name" value="DOMON"/>
    <property type="match status" value="1"/>
</dbReference>
<dbReference type="EMBL" id="CP144691">
    <property type="protein sequence ID" value="WVY94216.1"/>
    <property type="molecule type" value="Genomic_DNA"/>
</dbReference>
<accession>A0AAQ3MN03</accession>
<evidence type="ECO:0000256" key="10">
    <source>
        <dbReference type="ARBA" id="ARBA00023136"/>
    </source>
</evidence>
<dbReference type="Pfam" id="PF04526">
    <property type="entry name" value="DUF568"/>
    <property type="match status" value="1"/>
</dbReference>
<evidence type="ECO:0008006" key="18">
    <source>
        <dbReference type="Google" id="ProtNLM"/>
    </source>
</evidence>
<keyword evidence="17" id="KW-1185">Reference proteome</keyword>
<dbReference type="InterPro" id="IPR017214">
    <property type="entry name" value="UCP037471"/>
</dbReference>
<evidence type="ECO:0000256" key="7">
    <source>
        <dbReference type="ARBA" id="ARBA00022729"/>
    </source>
</evidence>
<dbReference type="GO" id="GO:0046872">
    <property type="term" value="F:metal ion binding"/>
    <property type="evidence" value="ECO:0007669"/>
    <property type="project" value="UniProtKB-KW"/>
</dbReference>
<feature type="domain" description="DOMON" evidence="14">
    <location>
        <begin position="108"/>
        <end position="226"/>
    </location>
</feature>
<dbReference type="PANTHER" id="PTHR23130">
    <property type="entry name" value="CYTOCHROME B561 AND DOMON DOMAIN-CONTAINING PROTEIN"/>
    <property type="match status" value="1"/>
</dbReference>
<feature type="binding site" description="axial binding residue" evidence="12">
    <location>
        <position position="375"/>
    </location>
    <ligand>
        <name>heme b</name>
        <dbReference type="ChEBI" id="CHEBI:60344"/>
        <label>1</label>
    </ligand>
    <ligandPart>
        <name>Fe</name>
        <dbReference type="ChEBI" id="CHEBI:18248"/>
    </ligandPart>
</feature>
<feature type="transmembrane region" description="Helical" evidence="13">
    <location>
        <begin position="271"/>
        <end position="289"/>
    </location>
</feature>
<dbReference type="CDD" id="cd09629">
    <property type="entry name" value="DOMON_CIL1_like"/>
    <property type="match status" value="1"/>
</dbReference>
<evidence type="ECO:0000256" key="4">
    <source>
        <dbReference type="ARBA" id="ARBA00022617"/>
    </source>
</evidence>
<evidence type="ECO:0000256" key="6">
    <source>
        <dbReference type="ARBA" id="ARBA00022723"/>
    </source>
</evidence>
<feature type="transmembrane region" description="Helical" evidence="13">
    <location>
        <begin position="301"/>
        <end position="321"/>
    </location>
</feature>
<keyword evidence="12" id="KW-0408">Iron</keyword>
<dbReference type="InterPro" id="IPR005018">
    <property type="entry name" value="DOMON_domain"/>
</dbReference>
<dbReference type="GO" id="GO:0016020">
    <property type="term" value="C:membrane"/>
    <property type="evidence" value="ECO:0007669"/>
    <property type="project" value="UniProtKB-SubCell"/>
</dbReference>